<evidence type="ECO:0000256" key="11">
    <source>
        <dbReference type="SAM" id="SignalP"/>
    </source>
</evidence>
<dbReference type="GO" id="GO:0005764">
    <property type="term" value="C:lysosome"/>
    <property type="evidence" value="ECO:0007669"/>
    <property type="project" value="UniProtKB-SubCell"/>
</dbReference>
<keyword evidence="8" id="KW-0458">Lysosome</keyword>
<dbReference type="Gene3D" id="2.60.40.1180">
    <property type="entry name" value="Golgi alpha-mannosidase II"/>
    <property type="match status" value="3"/>
</dbReference>
<name>A0A5N4B2H1_PHOPY</name>
<feature type="signal peptide" evidence="11">
    <location>
        <begin position="1"/>
        <end position="18"/>
    </location>
</feature>
<evidence type="ECO:0000256" key="2">
    <source>
        <dbReference type="ARBA" id="ARBA00009743"/>
    </source>
</evidence>
<evidence type="ECO:0000256" key="4">
    <source>
        <dbReference type="ARBA" id="ARBA00022801"/>
    </source>
</evidence>
<dbReference type="FunFam" id="3.20.20.70:FF:000070">
    <property type="entry name" value="Alpha-galactosidase"/>
    <property type="match status" value="2"/>
</dbReference>
<keyword evidence="6 10" id="KW-1015">Disulfide bond</keyword>
<keyword evidence="7" id="KW-0325">Glycoprotein</keyword>
<dbReference type="InParanoid" id="A0A5N4B2H1"/>
<dbReference type="InterPro" id="IPR000111">
    <property type="entry name" value="Glyco_hydro_27/36_CS"/>
</dbReference>
<feature type="chain" id="PRO_5024327922" description="Alpha-galactosidase" evidence="11">
    <location>
        <begin position="19"/>
        <end position="1213"/>
    </location>
</feature>
<dbReference type="FunFam" id="3.20.20.70:FF:000197">
    <property type="entry name" value="Alpha-galactosidase"/>
    <property type="match status" value="1"/>
</dbReference>
<dbReference type="CDD" id="cd14792">
    <property type="entry name" value="GH27"/>
    <property type="match status" value="3"/>
</dbReference>
<comment type="caution">
    <text evidence="13">The sequence shown here is derived from an EMBL/GenBank/DDBJ whole genome shotgun (WGS) entry which is preliminary data.</text>
</comment>
<protein>
    <recommendedName>
        <fullName evidence="10">Alpha-galactosidase</fullName>
        <ecNumber evidence="10">3.2.1.-</ecNumber>
    </recommendedName>
</protein>
<reference evidence="13 14" key="1">
    <citation type="journal article" date="2018" name="Elife">
        <title>Firefly genomes illuminate parallel origins of bioluminescence in beetles.</title>
        <authorList>
            <person name="Fallon T.R."/>
            <person name="Lower S.E."/>
            <person name="Chang C.H."/>
            <person name="Bessho-Uehara M."/>
            <person name="Martin G.J."/>
            <person name="Bewick A.J."/>
            <person name="Behringer M."/>
            <person name="Debat H.J."/>
            <person name="Wong I."/>
            <person name="Day J.C."/>
            <person name="Suvorov A."/>
            <person name="Silva C.J."/>
            <person name="Stanger-Hall K.F."/>
            <person name="Hall D.W."/>
            <person name="Schmitz R.J."/>
            <person name="Nelson D.R."/>
            <person name="Lewis S.M."/>
            <person name="Shigenobu S."/>
            <person name="Bybee S.M."/>
            <person name="Larracuente A.M."/>
            <person name="Oba Y."/>
            <person name="Weng J.K."/>
        </authorList>
    </citation>
    <scope>NUCLEOTIDE SEQUENCE [LARGE SCALE GENOMIC DNA]</scope>
    <source>
        <strain evidence="13">1611_PpyrPB1</strain>
        <tissue evidence="13">Whole body</tissue>
    </source>
</reference>
<evidence type="ECO:0000313" key="13">
    <source>
        <dbReference type="EMBL" id="KAB0803590.1"/>
    </source>
</evidence>
<dbReference type="Proteomes" id="UP000327044">
    <property type="component" value="Unassembled WGS sequence"/>
</dbReference>
<comment type="subcellular location">
    <subcellularLocation>
        <location evidence="1">Lysosome</location>
    </subcellularLocation>
</comment>
<dbReference type="PROSITE" id="PS00512">
    <property type="entry name" value="ALPHA_GALACTOSIDASE"/>
    <property type="match status" value="1"/>
</dbReference>
<dbReference type="Pfam" id="PF16499">
    <property type="entry name" value="Melibiase_2"/>
    <property type="match status" value="3"/>
</dbReference>
<dbReference type="PRINTS" id="PR00740">
    <property type="entry name" value="GLHYDRLASE27"/>
</dbReference>
<gene>
    <name evidence="13" type="ORF">PPYR_00560</name>
</gene>
<dbReference type="Pfam" id="PF17450">
    <property type="entry name" value="Melibiase_2_C"/>
    <property type="match status" value="1"/>
</dbReference>
<dbReference type="GO" id="GO:0004557">
    <property type="term" value="F:alpha-galactosidase activity"/>
    <property type="evidence" value="ECO:0007669"/>
    <property type="project" value="TreeGrafter"/>
</dbReference>
<comment type="similarity">
    <text evidence="2 10">Belongs to the glycosyl hydrolase 27 family.</text>
</comment>
<keyword evidence="5" id="KW-0443">Lipid metabolism</keyword>
<evidence type="ECO:0000256" key="9">
    <source>
        <dbReference type="ARBA" id="ARBA00023295"/>
    </source>
</evidence>
<evidence type="ECO:0000256" key="6">
    <source>
        <dbReference type="ARBA" id="ARBA00023157"/>
    </source>
</evidence>
<keyword evidence="4 10" id="KW-0378">Hydrolase</keyword>
<sequence length="1213" mass="139051">MNYLIVLIFVASWIDVYALDNGLARKPPMGWMSWERFRCIVDCKLYPDDCISDRLFRKMADLMSSEGYLEAGYEYLVIDDCWLSRERTPEGRLQPDPLRFPHGMKDLADYVHSKGLKFGMYEDFGGYTCAGYPGIIDHLKVDAQTFVEWEIDYIKIDGCNASIDDYKKGYTDFGRYLNDSGRPIVYSCSWPYYIENKGIHADYKYLGEICNLWRNYEDIEDSYESLAGIIDWYKKHQDRFARYAGPGQWNDPDMLIIGNYGLSYEQSKTQMALWAILAAPLLMSVDFRTIGAKEKELLLNKEVIAINQDELGIQGCWVKTISKIDVWVRPITPVVNGLKSHAVAFHSRRVDGYAYAIDVTLHKIEIPSGRYSIRDVYHPDQKYDDVDVNDVFTVKVKPSGVVLLKIIPVHKKGDELLKLNVEDFEDTNKNNGLARTPPMGWTSSKMYNCKPDCDVYHDRCIYDGLFRKVADIMSSEGYLKAGYEYIIIGDCWMTNRDPKTHRLQPNSTRFPNGIKALADYIHSKGLKLGIYEELGEYTCSGYPGMKNHLELDAKTFAEWDIDYVEVDGCNMTYVDFNHNYIDFGRYLNATGRPIVYSCSWSYYLENQHILPNYVQMTDTCNLWRDGYVIKDTYESMVTIPELYGKRQDAFIDFVQPGSWIHLAPLMVGNWGWNVDQSKLQLALWAILSAPILMSADLKQIPPQYRDLLLNKEVIAINQDKLGIAGMIVETIKEIHVWMKPVEPIVGKQHSFAVAFQNMRTYENFVKLPAERIGLISKCGYTVRNLFQAPSDNQSIKVLEQLEFMIPPMATVTCVIHSVVALNNGLARTPPMGWMSWQRYRCLTDCKLYPDECISDRLFRKTADLMVSEGYLEAGYEYLIIDDCWLEKERDESGRLQPDHSRFPYGIKNLSDYIHAKGLKFGIYEDYGTLTCAGYPGILGHLEVDANTFAEWGVDYIKVDGCYANKEDYEVGYTEFGRYLNRTGRPMVYSCSWPAYLESSGTYADYAYLSEICNLWRNWGDIQDSYSSMSKIRDWFGKHQDRLIPYAGPGHWNDPDMLLIGNYGLSVEQSKTQMALWAILAAPLLMSVDLGTIGREEKAILLNREIIAINQDALGIQGSLIKTFNDIQMWIRPVTPVVNGSYSYAVAYHSKRDDGHPYAITTKLSDVGLDHQKGYSVVNLFETVQEMQDVKVNQAFIVRVKPSGVVLFKFTPIL</sequence>
<dbReference type="InterPro" id="IPR035373">
    <property type="entry name" value="Melibiase/NAGA_C"/>
</dbReference>
<dbReference type="InterPro" id="IPR013780">
    <property type="entry name" value="Glyco_hydro_b"/>
</dbReference>
<keyword evidence="9 10" id="KW-0326">Glycosidase</keyword>
<keyword evidence="11" id="KW-0732">Signal</keyword>
<dbReference type="SUPFAM" id="SSF51445">
    <property type="entry name" value="(Trans)glycosidases"/>
    <property type="match status" value="3"/>
</dbReference>
<keyword evidence="14" id="KW-1185">Reference proteome</keyword>
<evidence type="ECO:0000256" key="5">
    <source>
        <dbReference type="ARBA" id="ARBA00023098"/>
    </source>
</evidence>
<dbReference type="Gene3D" id="3.20.20.70">
    <property type="entry name" value="Aldolase class I"/>
    <property type="match status" value="3"/>
</dbReference>
<proteinExistence type="inferred from homology"/>
<dbReference type="EC" id="3.2.1.-" evidence="10"/>
<dbReference type="PANTHER" id="PTHR11452">
    <property type="entry name" value="ALPHA-GALACTOSIDASE/ALPHA-N-ACETYLGALACTOSAMINIDASE"/>
    <property type="match status" value="1"/>
</dbReference>
<evidence type="ECO:0000256" key="1">
    <source>
        <dbReference type="ARBA" id="ARBA00004371"/>
    </source>
</evidence>
<feature type="domain" description="Alpha galactosidase A C-terminal" evidence="12">
    <location>
        <begin position="1114"/>
        <end position="1203"/>
    </location>
</feature>
<dbReference type="InterPro" id="IPR017853">
    <property type="entry name" value="GH"/>
</dbReference>
<dbReference type="SUPFAM" id="SSF51011">
    <property type="entry name" value="Glycosyl hydrolase domain"/>
    <property type="match status" value="3"/>
</dbReference>
<dbReference type="GO" id="GO:0019377">
    <property type="term" value="P:glycolipid catabolic process"/>
    <property type="evidence" value="ECO:0007669"/>
    <property type="project" value="UniProtKB-ARBA"/>
</dbReference>
<organism evidence="13 14">
    <name type="scientific">Photinus pyralis</name>
    <name type="common">Common eastern firefly</name>
    <name type="synonym">Lampyris pyralis</name>
    <dbReference type="NCBI Taxonomy" id="7054"/>
    <lineage>
        <taxon>Eukaryota</taxon>
        <taxon>Metazoa</taxon>
        <taxon>Ecdysozoa</taxon>
        <taxon>Arthropoda</taxon>
        <taxon>Hexapoda</taxon>
        <taxon>Insecta</taxon>
        <taxon>Pterygota</taxon>
        <taxon>Neoptera</taxon>
        <taxon>Endopterygota</taxon>
        <taxon>Coleoptera</taxon>
        <taxon>Polyphaga</taxon>
        <taxon>Elateriformia</taxon>
        <taxon>Elateroidea</taxon>
        <taxon>Lampyridae</taxon>
        <taxon>Lampyrinae</taxon>
        <taxon>Photinus</taxon>
    </lineage>
</organism>
<dbReference type="PANTHER" id="PTHR11452:SF83">
    <property type="entry name" value="ALPHA-GALACTOSIDASE"/>
    <property type="match status" value="1"/>
</dbReference>
<dbReference type="GO" id="GO:0016139">
    <property type="term" value="P:glycoside catabolic process"/>
    <property type="evidence" value="ECO:0007669"/>
    <property type="project" value="TreeGrafter"/>
</dbReference>
<evidence type="ECO:0000256" key="3">
    <source>
        <dbReference type="ARBA" id="ARBA00011738"/>
    </source>
</evidence>
<evidence type="ECO:0000256" key="10">
    <source>
        <dbReference type="RuleBase" id="RU361168"/>
    </source>
</evidence>
<dbReference type="GO" id="GO:0009311">
    <property type="term" value="P:oligosaccharide metabolic process"/>
    <property type="evidence" value="ECO:0007669"/>
    <property type="project" value="TreeGrafter"/>
</dbReference>
<dbReference type="EMBL" id="VVIM01000001">
    <property type="protein sequence ID" value="KAB0803590.1"/>
    <property type="molecule type" value="Genomic_DNA"/>
</dbReference>
<accession>A0A5N4B2H1</accession>
<dbReference type="InterPro" id="IPR013785">
    <property type="entry name" value="Aldolase_TIM"/>
</dbReference>
<evidence type="ECO:0000259" key="12">
    <source>
        <dbReference type="Pfam" id="PF17450"/>
    </source>
</evidence>
<dbReference type="InterPro" id="IPR002241">
    <property type="entry name" value="Glyco_hydro_27"/>
</dbReference>
<dbReference type="GO" id="GO:0016020">
    <property type="term" value="C:membrane"/>
    <property type="evidence" value="ECO:0007669"/>
    <property type="project" value="GOC"/>
</dbReference>
<evidence type="ECO:0000313" key="14">
    <source>
        <dbReference type="Proteomes" id="UP000327044"/>
    </source>
</evidence>
<evidence type="ECO:0000256" key="7">
    <source>
        <dbReference type="ARBA" id="ARBA00023180"/>
    </source>
</evidence>
<comment type="subunit">
    <text evidence="3 10">Homodimer.</text>
</comment>
<dbReference type="AlphaFoldDB" id="A0A5N4B2H1"/>
<evidence type="ECO:0000256" key="8">
    <source>
        <dbReference type="ARBA" id="ARBA00023228"/>
    </source>
</evidence>